<gene>
    <name evidence="8" type="ORF">QBZ16_001130</name>
</gene>
<dbReference type="AlphaFoldDB" id="A0AAD9IEV9"/>
<dbReference type="InterPro" id="IPR040122">
    <property type="entry name" value="Importin_beta"/>
</dbReference>
<dbReference type="FunFam" id="1.25.10.10:FF:000027">
    <property type="entry name" value="Importin subunit beta-1"/>
    <property type="match status" value="1"/>
</dbReference>
<dbReference type="Proteomes" id="UP001255856">
    <property type="component" value="Unassembled WGS sequence"/>
</dbReference>
<evidence type="ECO:0000256" key="5">
    <source>
        <dbReference type="ARBA" id="ARBA00022737"/>
    </source>
</evidence>
<keyword evidence="3" id="KW-0813">Transport</keyword>
<dbReference type="InterPro" id="IPR016024">
    <property type="entry name" value="ARM-type_fold"/>
</dbReference>
<evidence type="ECO:0000256" key="6">
    <source>
        <dbReference type="ARBA" id="ARBA00022927"/>
    </source>
</evidence>
<dbReference type="SUPFAM" id="SSF48371">
    <property type="entry name" value="ARM repeat"/>
    <property type="match status" value="1"/>
</dbReference>
<name>A0AAD9IEV9_PROWI</name>
<evidence type="ECO:0000313" key="9">
    <source>
        <dbReference type="Proteomes" id="UP001255856"/>
    </source>
</evidence>
<comment type="caution">
    <text evidence="8">The sequence shown here is derived from an EMBL/GenBank/DDBJ whole genome shotgun (WGS) entry which is preliminary data.</text>
</comment>
<dbReference type="Pfam" id="PF13513">
    <property type="entry name" value="HEAT_EZ"/>
    <property type="match status" value="1"/>
</dbReference>
<keyword evidence="9" id="KW-1185">Reference proteome</keyword>
<dbReference type="Pfam" id="PF03810">
    <property type="entry name" value="IBN_N"/>
    <property type="match status" value="1"/>
</dbReference>
<keyword evidence="4" id="KW-0963">Cytoplasm</keyword>
<dbReference type="GO" id="GO:0005737">
    <property type="term" value="C:cytoplasm"/>
    <property type="evidence" value="ECO:0007669"/>
    <property type="project" value="UniProtKB-SubCell"/>
</dbReference>
<accession>A0AAD9IEV9</accession>
<evidence type="ECO:0000313" key="8">
    <source>
        <dbReference type="EMBL" id="KAK2076198.1"/>
    </source>
</evidence>
<dbReference type="Gene3D" id="1.25.10.10">
    <property type="entry name" value="Leucine-rich Repeat Variant"/>
    <property type="match status" value="1"/>
</dbReference>
<dbReference type="PANTHER" id="PTHR10527">
    <property type="entry name" value="IMPORTIN BETA"/>
    <property type="match status" value="1"/>
</dbReference>
<dbReference type="InterPro" id="IPR001494">
    <property type="entry name" value="Importin-beta_N"/>
</dbReference>
<evidence type="ECO:0000256" key="2">
    <source>
        <dbReference type="ARBA" id="ARBA00010907"/>
    </source>
</evidence>
<evidence type="ECO:0000256" key="1">
    <source>
        <dbReference type="ARBA" id="ARBA00004496"/>
    </source>
</evidence>
<dbReference type="PROSITE" id="PS50166">
    <property type="entry name" value="IMPORTIN_B_NT"/>
    <property type="match status" value="1"/>
</dbReference>
<comment type="subcellular location">
    <subcellularLocation>
        <location evidence="1">Cytoplasm</location>
    </subcellularLocation>
</comment>
<proteinExistence type="inferred from homology"/>
<comment type="similarity">
    <text evidence="2">Belongs to the importin beta family. Importin beta-1 subfamily.</text>
</comment>
<dbReference type="Pfam" id="PF25574">
    <property type="entry name" value="TPR_IMB1"/>
    <property type="match status" value="1"/>
</dbReference>
<keyword evidence="6" id="KW-0653">Protein transport</keyword>
<dbReference type="EMBL" id="JASFZW010000011">
    <property type="protein sequence ID" value="KAK2076198.1"/>
    <property type="molecule type" value="Genomic_DNA"/>
</dbReference>
<reference evidence="8" key="1">
    <citation type="submission" date="2021-01" db="EMBL/GenBank/DDBJ databases">
        <authorList>
            <person name="Eckstrom K.M.E."/>
        </authorList>
    </citation>
    <scope>NUCLEOTIDE SEQUENCE</scope>
    <source>
        <strain evidence="8">UVCC 0001</strain>
    </source>
</reference>
<evidence type="ECO:0000256" key="4">
    <source>
        <dbReference type="ARBA" id="ARBA00022490"/>
    </source>
</evidence>
<feature type="domain" description="Importin N-terminal" evidence="7">
    <location>
        <begin position="25"/>
        <end position="105"/>
    </location>
</feature>
<dbReference type="InterPro" id="IPR011989">
    <property type="entry name" value="ARM-like"/>
</dbReference>
<evidence type="ECO:0000256" key="3">
    <source>
        <dbReference type="ARBA" id="ARBA00022448"/>
    </source>
</evidence>
<organism evidence="8 9">
    <name type="scientific">Prototheca wickerhamii</name>
    <dbReference type="NCBI Taxonomy" id="3111"/>
    <lineage>
        <taxon>Eukaryota</taxon>
        <taxon>Viridiplantae</taxon>
        <taxon>Chlorophyta</taxon>
        <taxon>core chlorophytes</taxon>
        <taxon>Trebouxiophyceae</taxon>
        <taxon>Chlorellales</taxon>
        <taxon>Chlorellaceae</taxon>
        <taxon>Prototheca</taxon>
    </lineage>
</organism>
<protein>
    <recommendedName>
        <fullName evidence="7">Importin N-terminal domain-containing protein</fullName>
    </recommendedName>
</protein>
<dbReference type="GO" id="GO:0006606">
    <property type="term" value="P:protein import into nucleus"/>
    <property type="evidence" value="ECO:0007669"/>
    <property type="project" value="InterPro"/>
</dbReference>
<keyword evidence="5" id="KW-0677">Repeat</keyword>
<dbReference type="InterPro" id="IPR058584">
    <property type="entry name" value="IMB1_TNPO1-like_TPR"/>
</dbReference>
<dbReference type="GO" id="GO:0031267">
    <property type="term" value="F:small GTPase binding"/>
    <property type="evidence" value="ECO:0007669"/>
    <property type="project" value="InterPro"/>
</dbReference>
<sequence length="877" mass="91588">MAQVLDITALLGSAQSPDASTRNAAEAQLASLQETQYPSFLLSLAAELSSAEKPVDARRLAGLVLKNALDAKDAARQAALSQRWMSLDAGVRAQIKQLMLATLGAQVVDARHTAALAIAKIAAIEIPHQAWPELIDALLQGAAATAAPGAQQAALEALGYVCEELGLLEEDYLEQDAVNRVLTAVVGGMGKHVADADVRLAATVALNNALEFARKNFESEQERNYIMQCVCENTLAPDVRLRQAAWECLVSIAGNFYDALPAYMPDIFALTRRAVAQDDESVALQALEFWCSVCEEEVAAREAGEASHGFVAAALPQLVPLLLEQLTKQEEDAESGGEGAWSVAVAAGTCLGLCAQAAGDAVVPLVMPFVQANIQKGDDWRAREAATFAFGSMLEGPSLGALHGLVSAGLPFLLAALRDPHAQVKNTTAWTIGRTLEFVHGSDPGNPLIGPGNLPQIVQALLEAIHDPATHVAEKVCYALSQLAGGFADPGAATTPLSPFFQTIVQALLQTAARPAESAAEAARLQTQAFEAINEVVRAGAADTVPLVAQLVPLMVGRLRAATAALPAGAPAEAAEKQAEEQGLLCGVVQVLIQRLSEDDAGKEAVPANADAVAAALLEVFACREATVHEEAMLAMGALTYATGHGFVKYLPAFFPVLERGIAHHQELQVCQVSVGVLGDVCRAVEEGIAPYADRVMTAVLSSLGSAGVDRKLKPPLLSSVGDVALALGAGFEPYLPAVCGVLQGSMALSAQLAGSEDEELAEYNGGLRHAILEAWAGMLNGLPRAQADAQLHAAVPAILDLVESVARDPAEDRDLGIWKAALALLGDVAATLSGAGKALGQRPALAEFVEEAGRVPALRETANWASQVIHRAIRSG</sequence>
<dbReference type="SMART" id="SM00913">
    <property type="entry name" value="IBN_N"/>
    <property type="match status" value="1"/>
</dbReference>
<evidence type="ECO:0000259" key="7">
    <source>
        <dbReference type="PROSITE" id="PS50166"/>
    </source>
</evidence>